<gene>
    <name evidence="2" type="ORF">ILUMI_20543</name>
</gene>
<organism evidence="2 3">
    <name type="scientific">Ignelater luminosus</name>
    <name type="common">Cucubano</name>
    <name type="synonym">Pyrophorus luminosus</name>
    <dbReference type="NCBI Taxonomy" id="2038154"/>
    <lineage>
        <taxon>Eukaryota</taxon>
        <taxon>Metazoa</taxon>
        <taxon>Ecdysozoa</taxon>
        <taxon>Arthropoda</taxon>
        <taxon>Hexapoda</taxon>
        <taxon>Insecta</taxon>
        <taxon>Pterygota</taxon>
        <taxon>Neoptera</taxon>
        <taxon>Endopterygota</taxon>
        <taxon>Coleoptera</taxon>
        <taxon>Polyphaga</taxon>
        <taxon>Elateriformia</taxon>
        <taxon>Elateroidea</taxon>
        <taxon>Elateridae</taxon>
        <taxon>Agrypninae</taxon>
        <taxon>Pyrophorini</taxon>
        <taxon>Ignelater</taxon>
    </lineage>
</organism>
<protein>
    <submittedName>
        <fullName evidence="2">Uncharacterized protein</fullName>
    </submittedName>
</protein>
<sequence>MKSSKQEALRKWVYKMLGRSNIVEQFKNSQPRGSGKKTGHPPKLGLQKVGKLQSLVKVKIGASIQTLSRKLNVSHIIIVRN</sequence>
<evidence type="ECO:0000256" key="1">
    <source>
        <dbReference type="SAM" id="MobiDB-lite"/>
    </source>
</evidence>
<dbReference type="Proteomes" id="UP000801492">
    <property type="component" value="Unassembled WGS sequence"/>
</dbReference>
<comment type="caution">
    <text evidence="2">The sequence shown here is derived from an EMBL/GenBank/DDBJ whole genome shotgun (WGS) entry which is preliminary data.</text>
</comment>
<dbReference type="EMBL" id="VTPC01089849">
    <property type="protein sequence ID" value="KAF2885630.1"/>
    <property type="molecule type" value="Genomic_DNA"/>
</dbReference>
<name>A0A8K0FYU0_IGNLU</name>
<keyword evidence="3" id="KW-1185">Reference proteome</keyword>
<feature type="region of interest" description="Disordered" evidence="1">
    <location>
        <begin position="24"/>
        <end position="45"/>
    </location>
</feature>
<evidence type="ECO:0000313" key="3">
    <source>
        <dbReference type="Proteomes" id="UP000801492"/>
    </source>
</evidence>
<evidence type="ECO:0000313" key="2">
    <source>
        <dbReference type="EMBL" id="KAF2885630.1"/>
    </source>
</evidence>
<accession>A0A8K0FYU0</accession>
<dbReference type="AlphaFoldDB" id="A0A8K0FYU0"/>
<reference evidence="2" key="1">
    <citation type="submission" date="2019-08" db="EMBL/GenBank/DDBJ databases">
        <title>The genome of the North American firefly Photinus pyralis.</title>
        <authorList>
            <consortium name="Photinus pyralis genome working group"/>
            <person name="Fallon T.R."/>
            <person name="Sander Lower S.E."/>
            <person name="Weng J.-K."/>
        </authorList>
    </citation>
    <scope>NUCLEOTIDE SEQUENCE</scope>
    <source>
        <strain evidence="2">TRF0915ILg1</strain>
        <tissue evidence="2">Whole body</tissue>
    </source>
</reference>
<proteinExistence type="predicted"/>